<feature type="transmembrane region" description="Helical" evidence="7">
    <location>
        <begin position="144"/>
        <end position="164"/>
    </location>
</feature>
<dbReference type="SUPFAM" id="SSF144091">
    <property type="entry name" value="Rhomboid-like"/>
    <property type="match status" value="1"/>
</dbReference>
<evidence type="ECO:0000313" key="8">
    <source>
        <dbReference type="EMBL" id="RIB14395.1"/>
    </source>
</evidence>
<accession>A0A397UWA1</accession>
<sequence>MAIPIEDWYYDVPIITRTFVTAAVLTSLSVQVGLVTPFQLYFNFDKAFYDLQLWRLATNFLYFGQFSLDFLYHMFFLVRYSRMLEEGSFRGRTADYFWLLFMAAVSLLLLSPLSNMPFLGSPLAFTLVYIWSRRNPFIRLNFVGLFIFSAPFLPWVLLGFSLLLNNVFPTGDMMGIAVGHVYYFFEDVWPNERNSGIQDGPHIPPQDDLAFADGLGEPGVDQVQNEGVVPVT</sequence>
<evidence type="ECO:0000256" key="3">
    <source>
        <dbReference type="ARBA" id="ARBA00022692"/>
    </source>
</evidence>
<dbReference type="STRING" id="44941.A0A397UWA1"/>
<dbReference type="GO" id="GO:0006950">
    <property type="term" value="P:response to stress"/>
    <property type="evidence" value="ECO:0007669"/>
    <property type="project" value="UniProtKB-ARBA"/>
</dbReference>
<comment type="function">
    <text evidence="7">May be involved in the degradation of misfolded endoplasmic reticulum (ER) luminal proteins.</text>
</comment>
<dbReference type="Pfam" id="PF04511">
    <property type="entry name" value="DER1"/>
    <property type="match status" value="1"/>
</dbReference>
<evidence type="ECO:0000256" key="4">
    <source>
        <dbReference type="ARBA" id="ARBA00022824"/>
    </source>
</evidence>
<evidence type="ECO:0000256" key="2">
    <source>
        <dbReference type="ARBA" id="ARBA00008917"/>
    </source>
</evidence>
<comment type="caution">
    <text evidence="8">The sequence shown here is derived from an EMBL/GenBank/DDBJ whole genome shotgun (WGS) entry which is preliminary data.</text>
</comment>
<keyword evidence="4 7" id="KW-0256">Endoplasmic reticulum</keyword>
<evidence type="ECO:0000256" key="1">
    <source>
        <dbReference type="ARBA" id="ARBA00004477"/>
    </source>
</evidence>
<evidence type="ECO:0000313" key="9">
    <source>
        <dbReference type="Proteomes" id="UP000266673"/>
    </source>
</evidence>
<organism evidence="8 9">
    <name type="scientific">Gigaspora rosea</name>
    <dbReference type="NCBI Taxonomy" id="44941"/>
    <lineage>
        <taxon>Eukaryota</taxon>
        <taxon>Fungi</taxon>
        <taxon>Fungi incertae sedis</taxon>
        <taxon>Mucoromycota</taxon>
        <taxon>Glomeromycotina</taxon>
        <taxon>Glomeromycetes</taxon>
        <taxon>Diversisporales</taxon>
        <taxon>Gigasporaceae</taxon>
        <taxon>Gigaspora</taxon>
    </lineage>
</organism>
<proteinExistence type="inferred from homology"/>
<feature type="transmembrane region" description="Helical" evidence="7">
    <location>
        <begin position="60"/>
        <end position="81"/>
    </location>
</feature>
<comment type="similarity">
    <text evidence="2 7">Belongs to the derlin family.</text>
</comment>
<keyword evidence="3 7" id="KW-0812">Transmembrane</keyword>
<keyword evidence="6 7" id="KW-0472">Membrane</keyword>
<gene>
    <name evidence="8" type="ORF">C2G38_2132241</name>
</gene>
<dbReference type="EMBL" id="QKWP01000834">
    <property type="protein sequence ID" value="RIB14395.1"/>
    <property type="molecule type" value="Genomic_DNA"/>
</dbReference>
<evidence type="ECO:0000256" key="6">
    <source>
        <dbReference type="ARBA" id="ARBA00023136"/>
    </source>
</evidence>
<protein>
    <recommendedName>
        <fullName evidence="7">Derlin</fullName>
    </recommendedName>
</protein>
<name>A0A397UWA1_9GLOM</name>
<dbReference type="OrthoDB" id="1716531at2759"/>
<evidence type="ECO:0000256" key="7">
    <source>
        <dbReference type="RuleBase" id="RU363059"/>
    </source>
</evidence>
<dbReference type="AlphaFoldDB" id="A0A397UWA1"/>
<feature type="transmembrane region" description="Helical" evidence="7">
    <location>
        <begin position="19"/>
        <end position="40"/>
    </location>
</feature>
<feature type="transmembrane region" description="Helical" evidence="7">
    <location>
        <begin position="93"/>
        <end position="110"/>
    </location>
</feature>
<keyword evidence="9" id="KW-1185">Reference proteome</keyword>
<keyword evidence="5 7" id="KW-1133">Transmembrane helix</keyword>
<reference evidence="8 9" key="1">
    <citation type="submission" date="2018-06" db="EMBL/GenBank/DDBJ databases">
        <title>Comparative genomics reveals the genomic features of Rhizophagus irregularis, R. cerebriforme, R. diaphanum and Gigaspora rosea, and their symbiotic lifestyle signature.</title>
        <authorList>
            <person name="Morin E."/>
            <person name="San Clemente H."/>
            <person name="Chen E.C.H."/>
            <person name="De La Providencia I."/>
            <person name="Hainaut M."/>
            <person name="Kuo A."/>
            <person name="Kohler A."/>
            <person name="Murat C."/>
            <person name="Tang N."/>
            <person name="Roy S."/>
            <person name="Loubradou J."/>
            <person name="Henrissat B."/>
            <person name="Grigoriev I.V."/>
            <person name="Corradi N."/>
            <person name="Roux C."/>
            <person name="Martin F.M."/>
        </authorList>
    </citation>
    <scope>NUCLEOTIDE SEQUENCE [LARGE SCALE GENOMIC DNA]</scope>
    <source>
        <strain evidence="8 9">DAOM 194757</strain>
    </source>
</reference>
<evidence type="ECO:0000256" key="5">
    <source>
        <dbReference type="ARBA" id="ARBA00022989"/>
    </source>
</evidence>
<dbReference type="InterPro" id="IPR007599">
    <property type="entry name" value="DER1"/>
</dbReference>
<dbReference type="InterPro" id="IPR035952">
    <property type="entry name" value="Rhomboid-like_sf"/>
</dbReference>
<dbReference type="GO" id="GO:0005789">
    <property type="term" value="C:endoplasmic reticulum membrane"/>
    <property type="evidence" value="ECO:0007669"/>
    <property type="project" value="UniProtKB-SubCell"/>
</dbReference>
<comment type="subcellular location">
    <subcellularLocation>
        <location evidence="1 7">Endoplasmic reticulum membrane</location>
        <topology evidence="1 7">Multi-pass membrane protein</topology>
    </subcellularLocation>
</comment>
<dbReference type="PANTHER" id="PTHR11009">
    <property type="entry name" value="DER1-LIKE PROTEIN, DERLIN"/>
    <property type="match status" value="1"/>
</dbReference>
<dbReference type="Proteomes" id="UP000266673">
    <property type="component" value="Unassembled WGS sequence"/>
</dbReference>